<dbReference type="RefSeq" id="WP_171199363.1">
    <property type="nucleotide sequence ID" value="NZ_JABEND010000003.1"/>
</dbReference>
<proteinExistence type="inferred from homology"/>
<feature type="region of interest" description="Disordered" evidence="6">
    <location>
        <begin position="311"/>
        <end position="341"/>
    </location>
</feature>
<keyword evidence="3 7" id="KW-0812">Transmembrane</keyword>
<dbReference type="Pfam" id="PF00892">
    <property type="entry name" value="EamA"/>
    <property type="match status" value="2"/>
</dbReference>
<feature type="transmembrane region" description="Helical" evidence="7">
    <location>
        <begin position="45"/>
        <end position="66"/>
    </location>
</feature>
<comment type="subcellular location">
    <subcellularLocation>
        <location evidence="1">Membrane</location>
        <topology evidence="1">Multi-pass membrane protein</topology>
    </subcellularLocation>
</comment>
<evidence type="ECO:0000256" key="5">
    <source>
        <dbReference type="ARBA" id="ARBA00023136"/>
    </source>
</evidence>
<dbReference type="PANTHER" id="PTHR32322:SF2">
    <property type="entry name" value="EAMA DOMAIN-CONTAINING PROTEIN"/>
    <property type="match status" value="1"/>
</dbReference>
<accession>A0A849AB69</accession>
<protein>
    <submittedName>
        <fullName evidence="9">EamA family transporter</fullName>
    </submittedName>
</protein>
<evidence type="ECO:0000256" key="3">
    <source>
        <dbReference type="ARBA" id="ARBA00022692"/>
    </source>
</evidence>
<comment type="caution">
    <text evidence="9">The sequence shown here is derived from an EMBL/GenBank/DDBJ whole genome shotgun (WGS) entry which is preliminary data.</text>
</comment>
<feature type="compositionally biased region" description="Low complexity" evidence="6">
    <location>
        <begin position="311"/>
        <end position="327"/>
    </location>
</feature>
<feature type="domain" description="EamA" evidence="8">
    <location>
        <begin position="15"/>
        <end position="149"/>
    </location>
</feature>
<evidence type="ECO:0000256" key="2">
    <source>
        <dbReference type="ARBA" id="ARBA00007362"/>
    </source>
</evidence>
<dbReference type="InterPro" id="IPR000620">
    <property type="entry name" value="EamA_dom"/>
</dbReference>
<feature type="domain" description="EamA" evidence="8">
    <location>
        <begin position="163"/>
        <end position="304"/>
    </location>
</feature>
<feature type="transmembrane region" description="Helical" evidence="7">
    <location>
        <begin position="131"/>
        <end position="149"/>
    </location>
</feature>
<feature type="transmembrane region" description="Helical" evidence="7">
    <location>
        <begin position="104"/>
        <end position="124"/>
    </location>
</feature>
<dbReference type="GO" id="GO:0016020">
    <property type="term" value="C:membrane"/>
    <property type="evidence" value="ECO:0007669"/>
    <property type="project" value="UniProtKB-SubCell"/>
</dbReference>
<feature type="transmembrane region" description="Helical" evidence="7">
    <location>
        <begin position="192"/>
        <end position="217"/>
    </location>
</feature>
<organism evidence="9 10">
    <name type="scientific">Nakamurella aerolata</name>
    <dbReference type="NCBI Taxonomy" id="1656892"/>
    <lineage>
        <taxon>Bacteria</taxon>
        <taxon>Bacillati</taxon>
        <taxon>Actinomycetota</taxon>
        <taxon>Actinomycetes</taxon>
        <taxon>Nakamurellales</taxon>
        <taxon>Nakamurellaceae</taxon>
        <taxon>Nakamurella</taxon>
    </lineage>
</organism>
<dbReference type="SUPFAM" id="SSF103481">
    <property type="entry name" value="Multidrug resistance efflux transporter EmrE"/>
    <property type="match status" value="2"/>
</dbReference>
<dbReference type="Proteomes" id="UP000562984">
    <property type="component" value="Unassembled WGS sequence"/>
</dbReference>
<evidence type="ECO:0000256" key="7">
    <source>
        <dbReference type="SAM" id="Phobius"/>
    </source>
</evidence>
<keyword evidence="4 7" id="KW-1133">Transmembrane helix</keyword>
<dbReference type="AlphaFoldDB" id="A0A849AB69"/>
<dbReference type="PANTHER" id="PTHR32322">
    <property type="entry name" value="INNER MEMBRANE TRANSPORTER"/>
    <property type="match status" value="1"/>
</dbReference>
<dbReference type="InterPro" id="IPR050638">
    <property type="entry name" value="AA-Vitamin_Transporters"/>
</dbReference>
<evidence type="ECO:0000256" key="4">
    <source>
        <dbReference type="ARBA" id="ARBA00022989"/>
    </source>
</evidence>
<feature type="transmembrane region" description="Helical" evidence="7">
    <location>
        <begin position="263"/>
        <end position="283"/>
    </location>
</feature>
<gene>
    <name evidence="9" type="ORF">HKD39_08345</name>
</gene>
<keyword evidence="10" id="KW-1185">Reference proteome</keyword>
<evidence type="ECO:0000313" key="10">
    <source>
        <dbReference type="Proteomes" id="UP000562984"/>
    </source>
</evidence>
<feature type="transmembrane region" description="Helical" evidence="7">
    <location>
        <begin position="237"/>
        <end position="256"/>
    </location>
</feature>
<comment type="similarity">
    <text evidence="2">Belongs to the EamA transporter family.</text>
</comment>
<evidence type="ECO:0000259" key="8">
    <source>
        <dbReference type="Pfam" id="PF00892"/>
    </source>
</evidence>
<feature type="transmembrane region" description="Helical" evidence="7">
    <location>
        <begin position="289"/>
        <end position="308"/>
    </location>
</feature>
<keyword evidence="5 7" id="KW-0472">Membrane</keyword>
<name>A0A849AB69_9ACTN</name>
<sequence length="341" mass="34103">MTGVGWMADQRTAAGVGLGLLAGLSFGSSGPAAKPLLQSGWSPGAVVLVRIGLAAAALLLPTLWLLRGRIRPARGAVGRLVVFGVLAVAGMQICYFAAISQLPVGVALLVEYSGIVLVVLWQWAVRRSRPAALTLVGAAVALAGLVLVIDPFAGAGAGSISVTGLLWAFGAAIGLAAYYLLAGRIDPQLPPLLVVTGGMVVGVPAVALAGVTGLLPLTAGTTPVTMAGHSLPWLLPVLWLGLVTAAVAYVSGVLAVQRLGSTVASFLGLSEVLFAVAIAWLLLSEIPTAVQGLGAVAVLAGVVGVQCGEARSTSPTVPTSDPSPSCPIDAATVEPGVSPRE</sequence>
<dbReference type="InterPro" id="IPR037185">
    <property type="entry name" value="EmrE-like"/>
</dbReference>
<feature type="transmembrane region" description="Helical" evidence="7">
    <location>
        <begin position="155"/>
        <end position="180"/>
    </location>
</feature>
<evidence type="ECO:0000256" key="6">
    <source>
        <dbReference type="SAM" id="MobiDB-lite"/>
    </source>
</evidence>
<feature type="transmembrane region" description="Helical" evidence="7">
    <location>
        <begin position="78"/>
        <end position="98"/>
    </location>
</feature>
<reference evidence="9 10" key="1">
    <citation type="submission" date="2020-05" db="EMBL/GenBank/DDBJ databases">
        <title>Nakamurella sp. DB0629 isolated from air conditioner.</title>
        <authorList>
            <person name="Kim D.H."/>
            <person name="Kim D.-U."/>
        </authorList>
    </citation>
    <scope>NUCLEOTIDE SEQUENCE [LARGE SCALE GENOMIC DNA]</scope>
    <source>
        <strain evidence="9 10">DB0629</strain>
    </source>
</reference>
<evidence type="ECO:0000313" key="9">
    <source>
        <dbReference type="EMBL" id="NNG35720.1"/>
    </source>
</evidence>
<evidence type="ECO:0000256" key="1">
    <source>
        <dbReference type="ARBA" id="ARBA00004141"/>
    </source>
</evidence>
<dbReference type="EMBL" id="JABEND010000003">
    <property type="protein sequence ID" value="NNG35720.1"/>
    <property type="molecule type" value="Genomic_DNA"/>
</dbReference>